<dbReference type="EMBL" id="EQ973966">
    <property type="protein sequence ID" value="EEF36821.1"/>
    <property type="molecule type" value="Genomic_DNA"/>
</dbReference>
<sequence length="81" mass="8814">MLAVTYQDQVLNAIEGFAEFKVLGGKSQNVAQFGDGAGYDSSRPANISDDQLLGGFLDSGYDMRILLKQIPIFPIPQTFTL</sequence>
<dbReference type="AlphaFoldDB" id="B9SHU3"/>
<organism evidence="1 2">
    <name type="scientific">Ricinus communis</name>
    <name type="common">Castor bean</name>
    <dbReference type="NCBI Taxonomy" id="3988"/>
    <lineage>
        <taxon>Eukaryota</taxon>
        <taxon>Viridiplantae</taxon>
        <taxon>Streptophyta</taxon>
        <taxon>Embryophyta</taxon>
        <taxon>Tracheophyta</taxon>
        <taxon>Spermatophyta</taxon>
        <taxon>Magnoliopsida</taxon>
        <taxon>eudicotyledons</taxon>
        <taxon>Gunneridae</taxon>
        <taxon>Pentapetalae</taxon>
        <taxon>rosids</taxon>
        <taxon>fabids</taxon>
        <taxon>Malpighiales</taxon>
        <taxon>Euphorbiaceae</taxon>
        <taxon>Acalyphoideae</taxon>
        <taxon>Acalypheae</taxon>
        <taxon>Ricinus</taxon>
    </lineage>
</organism>
<dbReference type="Proteomes" id="UP000008311">
    <property type="component" value="Unassembled WGS sequence"/>
</dbReference>
<proteinExistence type="predicted"/>
<evidence type="ECO:0000313" key="2">
    <source>
        <dbReference type="Proteomes" id="UP000008311"/>
    </source>
</evidence>
<reference evidence="2" key="1">
    <citation type="journal article" date="2010" name="Nat. Biotechnol.">
        <title>Draft genome sequence of the oilseed species Ricinus communis.</title>
        <authorList>
            <person name="Chan A.P."/>
            <person name="Crabtree J."/>
            <person name="Zhao Q."/>
            <person name="Lorenzi H."/>
            <person name="Orvis J."/>
            <person name="Puiu D."/>
            <person name="Melake-Berhan A."/>
            <person name="Jones K.M."/>
            <person name="Redman J."/>
            <person name="Chen G."/>
            <person name="Cahoon E.B."/>
            <person name="Gedil M."/>
            <person name="Stanke M."/>
            <person name="Haas B.J."/>
            <person name="Wortman J.R."/>
            <person name="Fraser-Liggett C.M."/>
            <person name="Ravel J."/>
            <person name="Rabinowicz P.D."/>
        </authorList>
    </citation>
    <scope>NUCLEOTIDE SEQUENCE [LARGE SCALE GENOMIC DNA]</scope>
    <source>
        <strain evidence="2">cv. Hale</strain>
    </source>
</reference>
<gene>
    <name evidence="1" type="ORF">RCOM_0621500</name>
</gene>
<keyword evidence="2" id="KW-1185">Reference proteome</keyword>
<name>B9SHU3_RICCO</name>
<protein>
    <submittedName>
        <fullName evidence="1">Uncharacterized protein</fullName>
    </submittedName>
</protein>
<evidence type="ECO:0000313" key="1">
    <source>
        <dbReference type="EMBL" id="EEF36821.1"/>
    </source>
</evidence>
<accession>B9SHU3</accession>
<dbReference type="InParanoid" id="B9SHU3"/>